<name>W4JPM6_HETIT</name>
<organism evidence="2 3">
    <name type="scientific">Heterobasidion irregulare (strain TC 32-1)</name>
    <dbReference type="NCBI Taxonomy" id="747525"/>
    <lineage>
        <taxon>Eukaryota</taxon>
        <taxon>Fungi</taxon>
        <taxon>Dikarya</taxon>
        <taxon>Basidiomycota</taxon>
        <taxon>Agaricomycotina</taxon>
        <taxon>Agaricomycetes</taxon>
        <taxon>Russulales</taxon>
        <taxon>Bondarzewiaceae</taxon>
        <taxon>Heterobasidion</taxon>
        <taxon>Heterobasidion annosum species complex</taxon>
    </lineage>
</organism>
<dbReference type="InParanoid" id="W4JPM6"/>
<dbReference type="OrthoDB" id="2668053at2759"/>
<dbReference type="SUPFAM" id="SSF52540">
    <property type="entry name" value="P-loop containing nucleoside triphosphate hydrolases"/>
    <property type="match status" value="1"/>
</dbReference>
<evidence type="ECO:0000313" key="2">
    <source>
        <dbReference type="EMBL" id="ETW75527.1"/>
    </source>
</evidence>
<feature type="domain" description="DUF3638" evidence="1">
    <location>
        <begin position="1"/>
        <end position="83"/>
    </location>
</feature>
<dbReference type="InterPro" id="IPR027417">
    <property type="entry name" value="P-loop_NTPase"/>
</dbReference>
<dbReference type="STRING" id="747525.W4JPM6"/>
<dbReference type="GeneID" id="20671639"/>
<dbReference type="EMBL" id="KI925466">
    <property type="protein sequence ID" value="ETW75527.1"/>
    <property type="molecule type" value="Genomic_DNA"/>
</dbReference>
<reference evidence="2 3" key="1">
    <citation type="journal article" date="2012" name="New Phytol.">
        <title>Insight into trade-off between wood decay and parasitism from the genome of a fungal forest pathogen.</title>
        <authorList>
            <person name="Olson A."/>
            <person name="Aerts A."/>
            <person name="Asiegbu F."/>
            <person name="Belbahri L."/>
            <person name="Bouzid O."/>
            <person name="Broberg A."/>
            <person name="Canback B."/>
            <person name="Coutinho P.M."/>
            <person name="Cullen D."/>
            <person name="Dalman K."/>
            <person name="Deflorio G."/>
            <person name="van Diepen L.T."/>
            <person name="Dunand C."/>
            <person name="Duplessis S."/>
            <person name="Durling M."/>
            <person name="Gonthier P."/>
            <person name="Grimwood J."/>
            <person name="Fossdal C.G."/>
            <person name="Hansson D."/>
            <person name="Henrissat B."/>
            <person name="Hietala A."/>
            <person name="Himmelstrand K."/>
            <person name="Hoffmeister D."/>
            <person name="Hogberg N."/>
            <person name="James T.Y."/>
            <person name="Karlsson M."/>
            <person name="Kohler A."/>
            <person name="Kues U."/>
            <person name="Lee Y.H."/>
            <person name="Lin Y.C."/>
            <person name="Lind M."/>
            <person name="Lindquist E."/>
            <person name="Lombard V."/>
            <person name="Lucas S."/>
            <person name="Lunden K."/>
            <person name="Morin E."/>
            <person name="Murat C."/>
            <person name="Park J."/>
            <person name="Raffaello T."/>
            <person name="Rouze P."/>
            <person name="Salamov A."/>
            <person name="Schmutz J."/>
            <person name="Solheim H."/>
            <person name="Stahlberg J."/>
            <person name="Velez H."/>
            <person name="de Vries R.P."/>
            <person name="Wiebenga A."/>
            <person name="Woodward S."/>
            <person name="Yakovlev I."/>
            <person name="Garbelotto M."/>
            <person name="Martin F."/>
            <person name="Grigoriev I.V."/>
            <person name="Stenlid J."/>
        </authorList>
    </citation>
    <scope>NUCLEOTIDE SEQUENCE [LARGE SCALE GENOMIC DNA]</scope>
    <source>
        <strain evidence="2 3">TC 32-1</strain>
    </source>
</reference>
<dbReference type="Proteomes" id="UP000030671">
    <property type="component" value="Unassembled WGS sequence"/>
</dbReference>
<dbReference type="KEGG" id="hir:HETIRDRAFT_331204"/>
<protein>
    <recommendedName>
        <fullName evidence="1">DUF3638 domain-containing protein</fullName>
    </recommendedName>
</protein>
<dbReference type="HOGENOM" id="CLU_2441137_0_0_1"/>
<keyword evidence="3" id="KW-1185">Reference proteome</keyword>
<dbReference type="RefSeq" id="XP_009552933.1">
    <property type="nucleotide sequence ID" value="XM_009554638.1"/>
</dbReference>
<dbReference type="AlphaFoldDB" id="W4JPM6"/>
<proteinExistence type="predicted"/>
<dbReference type="Pfam" id="PF12340">
    <property type="entry name" value="DUF3638"/>
    <property type="match status" value="1"/>
</dbReference>
<gene>
    <name evidence="2" type="ORF">HETIRDRAFT_331204</name>
</gene>
<sequence>MIAPSSGQSAVIQLNMGEGKSCVIVPMTAVALANGRSPVRVVVLKSLASQMFQLLVERLCGLTNRRIFYMPFSRNVNVDDGGVALTVRQF</sequence>
<evidence type="ECO:0000259" key="1">
    <source>
        <dbReference type="Pfam" id="PF12340"/>
    </source>
</evidence>
<dbReference type="InterPro" id="IPR022099">
    <property type="entry name" value="DUF3638"/>
</dbReference>
<evidence type="ECO:0000313" key="3">
    <source>
        <dbReference type="Proteomes" id="UP000030671"/>
    </source>
</evidence>
<accession>W4JPM6</accession>